<feature type="chain" id="PRO_5019324050" description="Secreted protein" evidence="2">
    <location>
        <begin position="23"/>
        <end position="130"/>
    </location>
</feature>
<feature type="region of interest" description="Disordered" evidence="1">
    <location>
        <begin position="44"/>
        <end position="109"/>
    </location>
</feature>
<dbReference type="VEuPathDB" id="FungiDB:C8Q69DRAFT_167836"/>
<evidence type="ECO:0000256" key="2">
    <source>
        <dbReference type="SAM" id="SignalP"/>
    </source>
</evidence>
<protein>
    <recommendedName>
        <fullName evidence="5">Secreted protein</fullName>
    </recommendedName>
</protein>
<dbReference type="EMBL" id="RCNU01000002">
    <property type="protein sequence ID" value="RWQ98337.1"/>
    <property type="molecule type" value="Genomic_DNA"/>
</dbReference>
<keyword evidence="4" id="KW-1185">Reference proteome</keyword>
<proteinExistence type="predicted"/>
<accession>A0A443I2Q5</accession>
<comment type="caution">
    <text evidence="3">The sequence shown here is derived from an EMBL/GenBank/DDBJ whole genome shotgun (WGS) entry which is preliminary data.</text>
</comment>
<name>A0A443I2Q5_BYSSP</name>
<evidence type="ECO:0000256" key="1">
    <source>
        <dbReference type="SAM" id="MobiDB-lite"/>
    </source>
</evidence>
<keyword evidence="2" id="KW-0732">Signal</keyword>
<dbReference type="Proteomes" id="UP000283841">
    <property type="component" value="Unassembled WGS sequence"/>
</dbReference>
<evidence type="ECO:0000313" key="3">
    <source>
        <dbReference type="EMBL" id="RWQ98337.1"/>
    </source>
</evidence>
<gene>
    <name evidence="3" type="ORF">C8Q69DRAFT_167836</name>
</gene>
<feature type="signal peptide" evidence="2">
    <location>
        <begin position="1"/>
        <end position="22"/>
    </location>
</feature>
<reference evidence="3 4" key="1">
    <citation type="journal article" date="2018" name="Front. Microbiol.">
        <title>Genomic and genetic insights into a cosmopolitan fungus, Paecilomyces variotii (Eurotiales).</title>
        <authorList>
            <person name="Urquhart A.S."/>
            <person name="Mondo S.J."/>
            <person name="Makela M.R."/>
            <person name="Hane J.K."/>
            <person name="Wiebenga A."/>
            <person name="He G."/>
            <person name="Mihaltcheva S."/>
            <person name="Pangilinan J."/>
            <person name="Lipzen A."/>
            <person name="Barry K."/>
            <person name="de Vries R.P."/>
            <person name="Grigoriev I.V."/>
            <person name="Idnurm A."/>
        </authorList>
    </citation>
    <scope>NUCLEOTIDE SEQUENCE [LARGE SCALE GENOMIC DNA]</scope>
    <source>
        <strain evidence="3 4">CBS 101075</strain>
    </source>
</reference>
<dbReference type="RefSeq" id="XP_028487982.1">
    <property type="nucleotide sequence ID" value="XM_028625732.1"/>
</dbReference>
<evidence type="ECO:0000313" key="4">
    <source>
        <dbReference type="Proteomes" id="UP000283841"/>
    </source>
</evidence>
<sequence length="130" mass="14830">MRARRLLLSLMMHSPAVPAVPAEQVFLNFRQYRPADQFHSQFLFSRGANARRPKRGPSRGTTTVMNPPPRPRKANKTSLADGISHSHWRVHHRRSSTNCTRSTKHGRLSTRGAKVINSIRSKLVLRSRTQ</sequence>
<evidence type="ECO:0008006" key="5">
    <source>
        <dbReference type="Google" id="ProtNLM"/>
    </source>
</evidence>
<dbReference type="GeneID" id="39595009"/>
<feature type="compositionally biased region" description="Basic residues" evidence="1">
    <location>
        <begin position="86"/>
        <end position="95"/>
    </location>
</feature>
<dbReference type="AlphaFoldDB" id="A0A443I2Q5"/>
<organism evidence="3 4">
    <name type="scientific">Byssochlamys spectabilis</name>
    <name type="common">Paecilomyces variotii</name>
    <dbReference type="NCBI Taxonomy" id="264951"/>
    <lineage>
        <taxon>Eukaryota</taxon>
        <taxon>Fungi</taxon>
        <taxon>Dikarya</taxon>
        <taxon>Ascomycota</taxon>
        <taxon>Pezizomycotina</taxon>
        <taxon>Eurotiomycetes</taxon>
        <taxon>Eurotiomycetidae</taxon>
        <taxon>Eurotiales</taxon>
        <taxon>Thermoascaceae</taxon>
        <taxon>Paecilomyces</taxon>
    </lineage>
</organism>